<evidence type="ECO:0000256" key="2">
    <source>
        <dbReference type="ARBA" id="ARBA00023002"/>
    </source>
</evidence>
<dbReference type="InterPro" id="IPR036291">
    <property type="entry name" value="NAD(P)-bd_dom_sf"/>
</dbReference>
<proteinExistence type="inferred from homology"/>
<name>A0A1I2JJ80_9ACTN</name>
<dbReference type="Proteomes" id="UP000199323">
    <property type="component" value="Unassembled WGS sequence"/>
</dbReference>
<dbReference type="EMBL" id="FONG01000018">
    <property type="protein sequence ID" value="SFF53913.1"/>
    <property type="molecule type" value="Genomic_DNA"/>
</dbReference>
<keyword evidence="5" id="KW-1185">Reference proteome</keyword>
<keyword evidence="2" id="KW-0560">Oxidoreductase</keyword>
<dbReference type="STRING" id="380248.SAMN05216251_11816"/>
<dbReference type="FunFam" id="3.40.50.720:FF:000594">
    <property type="entry name" value="Short-chain oxidoreductase"/>
    <property type="match status" value="1"/>
</dbReference>
<dbReference type="PANTHER" id="PTHR24320:SF272">
    <property type="entry name" value="NAD(P)-BINDING ROSSMANN-FOLD SUPERFAMILY PROTEIN"/>
    <property type="match status" value="1"/>
</dbReference>
<dbReference type="InterPro" id="IPR002347">
    <property type="entry name" value="SDR_fam"/>
</dbReference>
<sequence>MYTPSTPQQPLGSGFGAASTTAEVIAGIDLTGRTAVVTGGYSGLGRETVRTFLAAGARVIVPARDTARAEKALDGIGDADRLQVWPMDLLDPASIDAFADRFLATGDPLHLLVNSAGIMAAPLTRDARGFESQFATNHLGHFQLTARLWPALVAAHGARVVQVSSLGHRYSPVDLDDPHFERGAYDPWVGYGRSKTANILFALALDARGRDSGVRAFSLHPGSIAGTGLEKHVDPRMLKGAGMLTEDGTPVLDPARGLKTPEQGAATIVWAATGPALDGHGGVYCENCDIAPYGPDLTGRTSMAQSRRLYGVQRYAVDPDTADRLWTLSERLLGLTFATAATA</sequence>
<evidence type="ECO:0000313" key="4">
    <source>
        <dbReference type="EMBL" id="SFF53913.1"/>
    </source>
</evidence>
<dbReference type="GO" id="GO:0016491">
    <property type="term" value="F:oxidoreductase activity"/>
    <property type="evidence" value="ECO:0007669"/>
    <property type="project" value="UniProtKB-KW"/>
</dbReference>
<dbReference type="RefSeq" id="WP_093716093.1">
    <property type="nucleotide sequence ID" value="NZ_FONG01000018.1"/>
</dbReference>
<organism evidence="4 5">
    <name type="scientific">Actinacidiphila alni</name>
    <dbReference type="NCBI Taxonomy" id="380248"/>
    <lineage>
        <taxon>Bacteria</taxon>
        <taxon>Bacillati</taxon>
        <taxon>Actinomycetota</taxon>
        <taxon>Actinomycetes</taxon>
        <taxon>Kitasatosporales</taxon>
        <taxon>Streptomycetaceae</taxon>
        <taxon>Actinacidiphila</taxon>
    </lineage>
</organism>
<dbReference type="PANTHER" id="PTHR24320">
    <property type="entry name" value="RETINOL DEHYDROGENASE"/>
    <property type="match status" value="1"/>
</dbReference>
<gene>
    <name evidence="4" type="ORF">SAMN05216251_11816</name>
</gene>
<reference evidence="4 5" key="1">
    <citation type="submission" date="2016-10" db="EMBL/GenBank/DDBJ databases">
        <authorList>
            <person name="de Groot N.N."/>
        </authorList>
    </citation>
    <scope>NUCLEOTIDE SEQUENCE [LARGE SCALE GENOMIC DNA]</scope>
    <source>
        <strain evidence="4 5">CGMCC 4.3510</strain>
    </source>
</reference>
<evidence type="ECO:0000256" key="1">
    <source>
        <dbReference type="ARBA" id="ARBA00006484"/>
    </source>
</evidence>
<comment type="similarity">
    <text evidence="1">Belongs to the short-chain dehydrogenases/reductases (SDR) family.</text>
</comment>
<dbReference type="OrthoDB" id="4577644at2"/>
<evidence type="ECO:0000256" key="3">
    <source>
        <dbReference type="ARBA" id="ARBA00071493"/>
    </source>
</evidence>
<protein>
    <recommendedName>
        <fullName evidence="3">Probable oxidoreductase</fullName>
    </recommendedName>
</protein>
<dbReference type="AlphaFoldDB" id="A0A1I2JJ80"/>
<accession>A0A1I2JJ80</accession>
<dbReference type="Gene3D" id="3.40.50.720">
    <property type="entry name" value="NAD(P)-binding Rossmann-like Domain"/>
    <property type="match status" value="1"/>
</dbReference>
<dbReference type="PRINTS" id="PR00081">
    <property type="entry name" value="GDHRDH"/>
</dbReference>
<evidence type="ECO:0000313" key="5">
    <source>
        <dbReference type="Proteomes" id="UP000199323"/>
    </source>
</evidence>
<dbReference type="SUPFAM" id="SSF51735">
    <property type="entry name" value="NAD(P)-binding Rossmann-fold domains"/>
    <property type="match status" value="1"/>
</dbReference>
<dbReference type="Pfam" id="PF00106">
    <property type="entry name" value="adh_short"/>
    <property type="match status" value="1"/>
</dbReference>